<evidence type="ECO:0000256" key="4">
    <source>
        <dbReference type="ARBA" id="ARBA00023212"/>
    </source>
</evidence>
<dbReference type="Proteomes" id="UP000070544">
    <property type="component" value="Unassembled WGS sequence"/>
</dbReference>
<dbReference type="PANTHER" id="PTHR12968">
    <property type="entry name" value="B9 DOMAIN-CONTAINING"/>
    <property type="match status" value="1"/>
</dbReference>
<dbReference type="GO" id="GO:0036038">
    <property type="term" value="C:MKS complex"/>
    <property type="evidence" value="ECO:0007669"/>
    <property type="project" value="TreeGrafter"/>
</dbReference>
<keyword evidence="2" id="KW-0963">Cytoplasm</keyword>
<evidence type="ECO:0000256" key="7">
    <source>
        <dbReference type="ARBA" id="ARBA00039274"/>
    </source>
</evidence>
<evidence type="ECO:0000256" key="3">
    <source>
        <dbReference type="ARBA" id="ARBA00022794"/>
    </source>
</evidence>
<dbReference type="GO" id="GO:0060271">
    <property type="term" value="P:cilium assembly"/>
    <property type="evidence" value="ECO:0007669"/>
    <property type="project" value="TreeGrafter"/>
</dbReference>
<gene>
    <name evidence="8" type="ORF">M427DRAFT_121038</name>
</gene>
<evidence type="ECO:0000313" key="8">
    <source>
        <dbReference type="EMBL" id="KXS18589.1"/>
    </source>
</evidence>
<dbReference type="OMA" id="NMPIEVT"/>
<dbReference type="Pfam" id="PF07162">
    <property type="entry name" value="B9-C2"/>
    <property type="match status" value="1"/>
</dbReference>
<dbReference type="InterPro" id="IPR010796">
    <property type="entry name" value="C2_B9-type_dom"/>
</dbReference>
<evidence type="ECO:0000256" key="6">
    <source>
        <dbReference type="ARBA" id="ARBA00038411"/>
    </source>
</evidence>
<dbReference type="PROSITE" id="PS51381">
    <property type="entry name" value="C2_B9"/>
    <property type="match status" value="1"/>
</dbReference>
<organism evidence="8 9">
    <name type="scientific">Gonapodya prolifera (strain JEL478)</name>
    <name type="common">Monoblepharis prolifera</name>
    <dbReference type="NCBI Taxonomy" id="1344416"/>
    <lineage>
        <taxon>Eukaryota</taxon>
        <taxon>Fungi</taxon>
        <taxon>Fungi incertae sedis</taxon>
        <taxon>Chytridiomycota</taxon>
        <taxon>Chytridiomycota incertae sedis</taxon>
        <taxon>Monoblepharidomycetes</taxon>
        <taxon>Monoblepharidales</taxon>
        <taxon>Gonapodyaceae</taxon>
        <taxon>Gonapodya</taxon>
    </lineage>
</organism>
<evidence type="ECO:0000256" key="5">
    <source>
        <dbReference type="ARBA" id="ARBA00023273"/>
    </source>
</evidence>
<comment type="similarity">
    <text evidence="6">Belongs to the B9D family.</text>
</comment>
<keyword evidence="4" id="KW-0206">Cytoskeleton</keyword>
<protein>
    <recommendedName>
        <fullName evidence="7">B9 domain-containing protein 1</fullName>
    </recommendedName>
</protein>
<evidence type="ECO:0000256" key="2">
    <source>
        <dbReference type="ARBA" id="ARBA00022490"/>
    </source>
</evidence>
<name>A0A139APB2_GONPJ</name>
<dbReference type="STRING" id="1344416.A0A139APB2"/>
<reference evidence="8 9" key="1">
    <citation type="journal article" date="2015" name="Genome Biol. Evol.">
        <title>Phylogenomic analyses indicate that early fungi evolved digesting cell walls of algal ancestors of land plants.</title>
        <authorList>
            <person name="Chang Y."/>
            <person name="Wang S."/>
            <person name="Sekimoto S."/>
            <person name="Aerts A.L."/>
            <person name="Choi C."/>
            <person name="Clum A."/>
            <person name="LaButti K.M."/>
            <person name="Lindquist E.A."/>
            <person name="Yee Ngan C."/>
            <person name="Ohm R.A."/>
            <person name="Salamov A.A."/>
            <person name="Grigoriev I.V."/>
            <person name="Spatafora J.W."/>
            <person name="Berbee M.L."/>
        </authorList>
    </citation>
    <scope>NUCLEOTIDE SEQUENCE [LARGE SCALE GENOMIC DNA]</scope>
    <source>
        <strain evidence="8 9">JEL478</strain>
    </source>
</reference>
<evidence type="ECO:0000313" key="9">
    <source>
        <dbReference type="Proteomes" id="UP000070544"/>
    </source>
</evidence>
<keyword evidence="5" id="KW-0966">Cell projection</keyword>
<dbReference type="AlphaFoldDB" id="A0A139APB2"/>
<dbReference type="OrthoDB" id="431939at2759"/>
<keyword evidence="9" id="KW-1185">Reference proteome</keyword>
<proteinExistence type="inferred from homology"/>
<dbReference type="PANTHER" id="PTHR12968:SF1">
    <property type="entry name" value="B9 DOMAIN-CONTAINING PROTEIN 1"/>
    <property type="match status" value="1"/>
</dbReference>
<accession>A0A139APB2</accession>
<comment type="subcellular location">
    <subcellularLocation>
        <location evidence="1">Cytoplasm</location>
        <location evidence="1">Cytoskeleton</location>
        <location evidence="1">Cilium basal body</location>
    </subcellularLocation>
</comment>
<dbReference type="EMBL" id="KQ965741">
    <property type="protein sequence ID" value="KXS18589.1"/>
    <property type="molecule type" value="Genomic_DNA"/>
</dbReference>
<keyword evidence="3" id="KW-0970">Cilium biogenesis/degradation</keyword>
<sequence length="180" mass="19691">MAAGASAIGKPLFFSVNFTGQIESVCGLEEGLTQMARSARSSTSVSSDRVGNTCVWNFPIEITFKSTNVFGWPQLVVSVYGLDGFGRDVVRGYGSLRLPLHSGRFVKYIPLFVPLATSPFNYLLSWFAGRLPEFVDPAFVSKSEGREVTRVSSQGSVKVVVDVLPRDMERFGYQTGTDNT</sequence>
<evidence type="ECO:0000256" key="1">
    <source>
        <dbReference type="ARBA" id="ARBA00004120"/>
    </source>
</evidence>